<dbReference type="GO" id="GO:0016020">
    <property type="term" value="C:membrane"/>
    <property type="evidence" value="ECO:0007669"/>
    <property type="project" value="InterPro"/>
</dbReference>
<feature type="transmembrane region" description="Helical" evidence="1">
    <location>
        <begin position="141"/>
        <end position="162"/>
    </location>
</feature>
<sequence length="351" mass="38526">MKEWKPFIESLFIAILGGVIFHYLTLPLPWMLGPLTSVMLWQGFTSRALIWPIALKNFGLIILGISFGLYFTLETLQVLGPYFIPYIVITILLILISIINSSFAARFMNIDQKTSVFGSIPGGLTEMVIVSESLKANAGHVMVFQTIRLIIVLFTVPFIILYMFSSEPSAGSMIIVDTGTEFFSWHILWFFFPILLAVKFKELLPAGIMIIPLIMTAMMNIGPMQIPSIPTAIFLGAQLCVGASLGKSISIKDVKYAGKFGIVYAGLALILIGVSFGFGYILYITTSMDLTTALLSTAPGGLVEMVLTASVVGADPAIVSSLQLTRIIFIILFVPAALKWYFNRKTHKKAA</sequence>
<dbReference type="PIRSF" id="PIRSF038991">
    <property type="entry name" value="Protein_AbrB"/>
    <property type="match status" value="1"/>
</dbReference>
<reference evidence="2 3" key="1">
    <citation type="submission" date="2017-10" db="EMBL/GenBank/DDBJ databases">
        <title>Bacillus sp. nov., a halophilic bacterium isolated from a Keqin Lake.</title>
        <authorList>
            <person name="Wang H."/>
        </authorList>
    </citation>
    <scope>NUCLEOTIDE SEQUENCE [LARGE SCALE GENOMIC DNA]</scope>
    <source>
        <strain evidence="2 3">KQ-12</strain>
    </source>
</reference>
<comment type="caution">
    <text evidence="2">The sequence shown here is derived from an EMBL/GenBank/DDBJ whole genome shotgun (WGS) entry which is preliminary data.</text>
</comment>
<dbReference type="PANTHER" id="PTHR38457">
    <property type="entry name" value="REGULATOR ABRB-RELATED"/>
    <property type="match status" value="1"/>
</dbReference>
<feature type="transmembrane region" description="Helical" evidence="1">
    <location>
        <begin position="203"/>
        <end position="222"/>
    </location>
</feature>
<dbReference type="EMBL" id="PDOD01000001">
    <property type="protein sequence ID" value="PYZ95150.1"/>
    <property type="molecule type" value="Genomic_DNA"/>
</dbReference>
<feature type="transmembrane region" description="Helical" evidence="1">
    <location>
        <begin position="83"/>
        <end position="105"/>
    </location>
</feature>
<protein>
    <recommendedName>
        <fullName evidence="4">AbrB family transcriptional regulator</fullName>
    </recommendedName>
</protein>
<evidence type="ECO:0000256" key="1">
    <source>
        <dbReference type="SAM" id="Phobius"/>
    </source>
</evidence>
<dbReference type="AlphaFoldDB" id="A0A323TKN0"/>
<dbReference type="InterPro" id="IPR007820">
    <property type="entry name" value="AbrB_fam"/>
</dbReference>
<evidence type="ECO:0000313" key="3">
    <source>
        <dbReference type="Proteomes" id="UP000248214"/>
    </source>
</evidence>
<feature type="transmembrane region" description="Helical" evidence="1">
    <location>
        <begin position="324"/>
        <end position="342"/>
    </location>
</feature>
<keyword evidence="3" id="KW-1185">Reference proteome</keyword>
<dbReference type="GO" id="GO:0010468">
    <property type="term" value="P:regulation of gene expression"/>
    <property type="evidence" value="ECO:0007669"/>
    <property type="project" value="InterPro"/>
</dbReference>
<keyword evidence="1" id="KW-0472">Membrane</keyword>
<evidence type="ECO:0008006" key="4">
    <source>
        <dbReference type="Google" id="ProtNLM"/>
    </source>
</evidence>
<organism evidence="2 3">
    <name type="scientific">Salipaludibacillus keqinensis</name>
    <dbReference type="NCBI Taxonomy" id="2045207"/>
    <lineage>
        <taxon>Bacteria</taxon>
        <taxon>Bacillati</taxon>
        <taxon>Bacillota</taxon>
        <taxon>Bacilli</taxon>
        <taxon>Bacillales</taxon>
        <taxon>Bacillaceae</taxon>
    </lineage>
</organism>
<dbReference type="PANTHER" id="PTHR38457:SF1">
    <property type="entry name" value="REGULATOR ABRB-RELATED"/>
    <property type="match status" value="1"/>
</dbReference>
<proteinExistence type="predicted"/>
<feature type="transmembrane region" description="Helical" evidence="1">
    <location>
        <begin position="182"/>
        <end position="198"/>
    </location>
</feature>
<feature type="transmembrane region" description="Helical" evidence="1">
    <location>
        <begin position="12"/>
        <end position="32"/>
    </location>
</feature>
<dbReference type="Pfam" id="PF05145">
    <property type="entry name" value="AbrB"/>
    <property type="match status" value="1"/>
</dbReference>
<dbReference type="NCBIfam" id="TIGR03082">
    <property type="entry name" value="Gneg_AbrB_dup"/>
    <property type="match status" value="1"/>
</dbReference>
<feature type="transmembrane region" description="Helical" evidence="1">
    <location>
        <begin position="53"/>
        <end position="71"/>
    </location>
</feature>
<keyword evidence="1" id="KW-0812">Transmembrane</keyword>
<accession>A0A323TKN0</accession>
<name>A0A323TKN0_9BACI</name>
<dbReference type="OrthoDB" id="5460360at2"/>
<evidence type="ECO:0000313" key="2">
    <source>
        <dbReference type="EMBL" id="PYZ95150.1"/>
    </source>
</evidence>
<feature type="transmembrane region" description="Helical" evidence="1">
    <location>
        <begin position="261"/>
        <end position="283"/>
    </location>
</feature>
<dbReference type="RefSeq" id="WP_110608785.1">
    <property type="nucleotide sequence ID" value="NZ_PDOD01000001.1"/>
</dbReference>
<keyword evidence="1" id="KW-1133">Transmembrane helix</keyword>
<dbReference type="InterPro" id="IPR017516">
    <property type="entry name" value="AbrB_dup"/>
</dbReference>
<dbReference type="Proteomes" id="UP000248214">
    <property type="component" value="Unassembled WGS sequence"/>
</dbReference>
<gene>
    <name evidence="2" type="ORF">CR194_06450</name>
</gene>